<keyword evidence="3" id="KW-0285">Flavoprotein</keyword>
<evidence type="ECO:0000313" key="12">
    <source>
        <dbReference type="Proteomes" id="UP000317178"/>
    </source>
</evidence>
<evidence type="ECO:0000256" key="2">
    <source>
        <dbReference type="ARBA" id="ARBA00012637"/>
    </source>
</evidence>
<dbReference type="PRINTS" id="PR00368">
    <property type="entry name" value="FADPNR"/>
</dbReference>
<dbReference type="InterPro" id="IPR036188">
    <property type="entry name" value="FAD/NAD-bd_sf"/>
</dbReference>
<proteinExistence type="inferred from homology"/>
<keyword evidence="5" id="KW-0809">Transit peptide</keyword>
<evidence type="ECO:0000256" key="1">
    <source>
        <dbReference type="ARBA" id="ARBA00005272"/>
    </source>
</evidence>
<organism evidence="11 12">
    <name type="scientific">Polystyrenella longa</name>
    <dbReference type="NCBI Taxonomy" id="2528007"/>
    <lineage>
        <taxon>Bacteria</taxon>
        <taxon>Pseudomonadati</taxon>
        <taxon>Planctomycetota</taxon>
        <taxon>Planctomycetia</taxon>
        <taxon>Planctomycetales</taxon>
        <taxon>Planctomycetaceae</taxon>
        <taxon>Polystyrenella</taxon>
    </lineage>
</organism>
<evidence type="ECO:0000256" key="5">
    <source>
        <dbReference type="ARBA" id="ARBA00022946"/>
    </source>
</evidence>
<dbReference type="Pfam" id="PF22366">
    <property type="entry name" value="NDH2_C"/>
    <property type="match status" value="1"/>
</dbReference>
<evidence type="ECO:0000259" key="9">
    <source>
        <dbReference type="Pfam" id="PF07992"/>
    </source>
</evidence>
<feature type="domain" description="External alternative NADH-ubiquinone oxidoreductase-like C-terminal" evidence="10">
    <location>
        <begin position="425"/>
        <end position="480"/>
    </location>
</feature>
<dbReference type="InterPro" id="IPR023753">
    <property type="entry name" value="FAD/NAD-binding_dom"/>
</dbReference>
<gene>
    <name evidence="11" type="ORF">Pla110_19730</name>
</gene>
<dbReference type="Pfam" id="PF07992">
    <property type="entry name" value="Pyr_redox_2"/>
    <property type="match status" value="1"/>
</dbReference>
<keyword evidence="12" id="KW-1185">Reference proteome</keyword>
<dbReference type="AlphaFoldDB" id="A0A518CLY4"/>
<dbReference type="SUPFAM" id="SSF51905">
    <property type="entry name" value="FAD/NAD(P)-binding domain"/>
    <property type="match status" value="1"/>
</dbReference>
<dbReference type="GO" id="GO:0050136">
    <property type="term" value="F:NADH dehydrogenase (quinone) (non-electrogenic) activity"/>
    <property type="evidence" value="ECO:0007669"/>
    <property type="project" value="UniProtKB-EC"/>
</dbReference>
<protein>
    <recommendedName>
        <fullName evidence="2">NADH:ubiquinone reductase (non-electrogenic)</fullName>
        <ecNumber evidence="2">1.6.5.9</ecNumber>
    </recommendedName>
</protein>
<evidence type="ECO:0000256" key="6">
    <source>
        <dbReference type="ARBA" id="ARBA00023002"/>
    </source>
</evidence>
<keyword evidence="6 11" id="KW-0560">Oxidoreductase</keyword>
<comment type="catalytic activity">
    <reaction evidence="8">
        <text>a quinone + NADH + H(+) = a quinol + NAD(+)</text>
        <dbReference type="Rhea" id="RHEA:46160"/>
        <dbReference type="ChEBI" id="CHEBI:15378"/>
        <dbReference type="ChEBI" id="CHEBI:24646"/>
        <dbReference type="ChEBI" id="CHEBI:57540"/>
        <dbReference type="ChEBI" id="CHEBI:57945"/>
        <dbReference type="ChEBI" id="CHEBI:132124"/>
        <dbReference type="EC" id="1.6.5.9"/>
    </reaction>
</comment>
<dbReference type="EC" id="1.6.5.9" evidence="2"/>
<reference evidence="11 12" key="1">
    <citation type="submission" date="2019-02" db="EMBL/GenBank/DDBJ databases">
        <title>Deep-cultivation of Planctomycetes and their phenomic and genomic characterization uncovers novel biology.</title>
        <authorList>
            <person name="Wiegand S."/>
            <person name="Jogler M."/>
            <person name="Boedeker C."/>
            <person name="Pinto D."/>
            <person name="Vollmers J."/>
            <person name="Rivas-Marin E."/>
            <person name="Kohn T."/>
            <person name="Peeters S.H."/>
            <person name="Heuer A."/>
            <person name="Rast P."/>
            <person name="Oberbeckmann S."/>
            <person name="Bunk B."/>
            <person name="Jeske O."/>
            <person name="Meyerdierks A."/>
            <person name="Storesund J.E."/>
            <person name="Kallscheuer N."/>
            <person name="Luecker S."/>
            <person name="Lage O.M."/>
            <person name="Pohl T."/>
            <person name="Merkel B.J."/>
            <person name="Hornburger P."/>
            <person name="Mueller R.-W."/>
            <person name="Bruemmer F."/>
            <person name="Labrenz M."/>
            <person name="Spormann A.M."/>
            <person name="Op den Camp H."/>
            <person name="Overmann J."/>
            <person name="Amann R."/>
            <person name="Jetten M.S.M."/>
            <person name="Mascher T."/>
            <person name="Medema M.H."/>
            <person name="Devos D.P."/>
            <person name="Kaster A.-K."/>
            <person name="Ovreas L."/>
            <person name="Rohde M."/>
            <person name="Galperin M.Y."/>
            <person name="Jogler C."/>
        </authorList>
    </citation>
    <scope>NUCLEOTIDE SEQUENCE [LARGE SCALE GENOMIC DNA]</scope>
    <source>
        <strain evidence="11 12">Pla110</strain>
    </source>
</reference>
<accession>A0A518CLY4</accession>
<dbReference type="PANTHER" id="PTHR43706">
    <property type="entry name" value="NADH DEHYDROGENASE"/>
    <property type="match status" value="1"/>
</dbReference>
<dbReference type="Gene3D" id="3.50.50.100">
    <property type="match status" value="1"/>
</dbReference>
<dbReference type="Proteomes" id="UP000317178">
    <property type="component" value="Chromosome"/>
</dbReference>
<evidence type="ECO:0000313" key="11">
    <source>
        <dbReference type="EMBL" id="QDU80249.1"/>
    </source>
</evidence>
<evidence type="ECO:0000256" key="7">
    <source>
        <dbReference type="ARBA" id="ARBA00023027"/>
    </source>
</evidence>
<keyword evidence="4" id="KW-0274">FAD</keyword>
<evidence type="ECO:0000256" key="8">
    <source>
        <dbReference type="ARBA" id="ARBA00047599"/>
    </source>
</evidence>
<keyword evidence="7" id="KW-0520">NAD</keyword>
<name>A0A518CLY4_9PLAN</name>
<dbReference type="PRINTS" id="PR00411">
    <property type="entry name" value="PNDRDTASEI"/>
</dbReference>
<dbReference type="KEGG" id="plon:Pla110_19730"/>
<dbReference type="InterPro" id="IPR054585">
    <property type="entry name" value="NDH2-like_C"/>
</dbReference>
<dbReference type="EMBL" id="CP036281">
    <property type="protein sequence ID" value="QDU80249.1"/>
    <property type="molecule type" value="Genomic_DNA"/>
</dbReference>
<feature type="domain" description="FAD/NAD(P)-binding" evidence="9">
    <location>
        <begin position="73"/>
        <end position="400"/>
    </location>
</feature>
<dbReference type="InterPro" id="IPR045024">
    <property type="entry name" value="NDH-2"/>
</dbReference>
<evidence type="ECO:0000256" key="3">
    <source>
        <dbReference type="ARBA" id="ARBA00022630"/>
    </source>
</evidence>
<dbReference type="PANTHER" id="PTHR43706:SF47">
    <property type="entry name" value="EXTERNAL NADH-UBIQUINONE OXIDOREDUCTASE 1, MITOCHONDRIAL-RELATED"/>
    <property type="match status" value="1"/>
</dbReference>
<evidence type="ECO:0000259" key="10">
    <source>
        <dbReference type="Pfam" id="PF22366"/>
    </source>
</evidence>
<evidence type="ECO:0000256" key="4">
    <source>
        <dbReference type="ARBA" id="ARBA00022827"/>
    </source>
</evidence>
<sequence>MTFTQCSSQIALLLLLFFGQLGGMRLARLKLSPVKFGLPIRMNHWSAPDLNRIIIENNIHRSSKVKLMQTPHRVVVVGGGFGGLFAARSLKKVYVDVTLIDRRNFHLFQPLLYQVATGALSPANIAAPLRSILERQKNTRIILDEVVDFDVESREVITAEGRVPYDTLIVAAGSQQSYFGQDHWEEFAPGLKSIEDATSIRHRILYAFEAAEKEPDPVKREAWLTFVVVGAGPTGCEMAGAIAEIAHHTLKQEFRTINPADAKLIIVEAAADPLSMYPADLIAKARKSLEKRDIQVRTNTKVVDVEHDYVEVQPVDGSADPERIDCHTVIWAAGVKASPLGEMLSIQTAVPLTRGGKVEVQQDLTIPGHPEIFVVGDMAQVLNRDGKPLPGLAPVAMQQGNYVANVIRNRVNEKPVPAPFTYKDRGSMATIGRASAIAQIGRWKLSGFFAWILWLFVHIMQIVQFENRLLVLVQWSWHYLTFNRSARLITGTEEQHEKKLEEELVGRH</sequence>
<comment type="similarity">
    <text evidence="1">Belongs to the NADH dehydrogenase family.</text>
</comment>